<name>A0A5A7QJ88_STRAF</name>
<dbReference type="OrthoDB" id="29013at2759"/>
<dbReference type="EMBL" id="BKCP01007015">
    <property type="protein sequence ID" value="GER44537.1"/>
    <property type="molecule type" value="Genomic_DNA"/>
</dbReference>
<gene>
    <name evidence="1" type="ORF">STAS_21441</name>
</gene>
<dbReference type="Proteomes" id="UP000325081">
    <property type="component" value="Unassembled WGS sequence"/>
</dbReference>
<proteinExistence type="predicted"/>
<evidence type="ECO:0000313" key="1">
    <source>
        <dbReference type="EMBL" id="GER44537.1"/>
    </source>
</evidence>
<evidence type="ECO:0000313" key="2">
    <source>
        <dbReference type="Proteomes" id="UP000325081"/>
    </source>
</evidence>
<reference evidence="2" key="1">
    <citation type="journal article" date="2019" name="Curr. Biol.">
        <title>Genome Sequence of Striga asiatica Provides Insight into the Evolution of Plant Parasitism.</title>
        <authorList>
            <person name="Yoshida S."/>
            <person name="Kim S."/>
            <person name="Wafula E.K."/>
            <person name="Tanskanen J."/>
            <person name="Kim Y.M."/>
            <person name="Honaas L."/>
            <person name="Yang Z."/>
            <person name="Spallek T."/>
            <person name="Conn C.E."/>
            <person name="Ichihashi Y."/>
            <person name="Cheong K."/>
            <person name="Cui S."/>
            <person name="Der J.P."/>
            <person name="Gundlach H."/>
            <person name="Jiao Y."/>
            <person name="Hori C."/>
            <person name="Ishida J.K."/>
            <person name="Kasahara H."/>
            <person name="Kiba T."/>
            <person name="Kim M.S."/>
            <person name="Koo N."/>
            <person name="Laohavisit A."/>
            <person name="Lee Y.H."/>
            <person name="Lumba S."/>
            <person name="McCourt P."/>
            <person name="Mortimer J.C."/>
            <person name="Mutuku J.M."/>
            <person name="Nomura T."/>
            <person name="Sasaki-Sekimoto Y."/>
            <person name="Seto Y."/>
            <person name="Wang Y."/>
            <person name="Wakatake T."/>
            <person name="Sakakibara H."/>
            <person name="Demura T."/>
            <person name="Yamaguchi S."/>
            <person name="Yoneyama K."/>
            <person name="Manabe R.I."/>
            <person name="Nelson D.C."/>
            <person name="Schulman A.H."/>
            <person name="Timko M.P."/>
            <person name="dePamphilis C.W."/>
            <person name="Choi D."/>
            <person name="Shirasu K."/>
        </authorList>
    </citation>
    <scope>NUCLEOTIDE SEQUENCE [LARGE SCALE GENOMIC DNA]</scope>
    <source>
        <strain evidence="2">cv. UVA1</strain>
    </source>
</reference>
<sequence>MGRLAERGYGRLVPETTSNASVLSRKPQTHIGQRNNLVSPLQVRKANILRLFSNKKKKELCPKLVQDLLLHLTTIIGHSSTHYPLRKADLIAVESKARKVANKVVYLASQSSPGTTTALSTAFGACFEQEERREMSQLREHQEHALFNLITSQLLPYFVYPYWPALANPKLAHNSGKRELVAGLKRLGYFSYMLNTCKSNEVLLDDSFFEIPNSTKSRRERNSLSIARTFLRNALRLEPTSHRAWLDLGLVLKSKGSLTARGCGLLPGSIRAPRIVTNSGLLRAASHHVALETHICYLNWRPYFSLVCMRPSLFAYPLRLVVITSGQLPFPVWSTISFLLKKNKGQLTKPSCFLSLENRSLAVAALIFVSPTNFLGSTRPSFLPTNVFDSNNPTSLLVLSSLSTNALVDSSMDFTMHREVRNIVIDDIMKALTKNSVGKGGVLECHPYNYSINANLNIRTRTRCGTCILFPVAVYIVVVKRGKKCCVVG</sequence>
<organism evidence="1 2">
    <name type="scientific">Striga asiatica</name>
    <name type="common">Asiatic witchweed</name>
    <name type="synonym">Buchnera asiatica</name>
    <dbReference type="NCBI Taxonomy" id="4170"/>
    <lineage>
        <taxon>Eukaryota</taxon>
        <taxon>Viridiplantae</taxon>
        <taxon>Streptophyta</taxon>
        <taxon>Embryophyta</taxon>
        <taxon>Tracheophyta</taxon>
        <taxon>Spermatophyta</taxon>
        <taxon>Magnoliopsida</taxon>
        <taxon>eudicotyledons</taxon>
        <taxon>Gunneridae</taxon>
        <taxon>Pentapetalae</taxon>
        <taxon>asterids</taxon>
        <taxon>lamiids</taxon>
        <taxon>Lamiales</taxon>
        <taxon>Orobanchaceae</taxon>
        <taxon>Buchnereae</taxon>
        <taxon>Striga</taxon>
    </lineage>
</organism>
<comment type="caution">
    <text evidence="1">The sequence shown here is derived from an EMBL/GenBank/DDBJ whole genome shotgun (WGS) entry which is preliminary data.</text>
</comment>
<keyword evidence="2" id="KW-1185">Reference proteome</keyword>
<dbReference type="AlphaFoldDB" id="A0A5A7QJ88"/>
<accession>A0A5A7QJ88</accession>
<protein>
    <submittedName>
        <fullName evidence="1">3-bisphosphoglycerate-dependent phosphoglyceratemutase</fullName>
    </submittedName>
</protein>